<comment type="caution">
    <text evidence="4">The sequence shown here is derived from an EMBL/GenBank/DDBJ whole genome shotgun (WGS) entry which is preliminary data.</text>
</comment>
<protein>
    <recommendedName>
        <fullName evidence="3">Urease accessory protein UreF</fullName>
    </recommendedName>
</protein>
<dbReference type="Gene3D" id="1.10.4190.10">
    <property type="entry name" value="Urease accessory protein UreF"/>
    <property type="match status" value="1"/>
</dbReference>
<comment type="subcellular location">
    <subcellularLocation>
        <location evidence="3">Cytoplasm</location>
    </subcellularLocation>
</comment>
<evidence type="ECO:0000313" key="4">
    <source>
        <dbReference type="EMBL" id="RUT35077.1"/>
    </source>
</evidence>
<evidence type="ECO:0000256" key="3">
    <source>
        <dbReference type="HAMAP-Rule" id="MF_01385"/>
    </source>
</evidence>
<dbReference type="Pfam" id="PF01730">
    <property type="entry name" value="UreF"/>
    <property type="match status" value="1"/>
</dbReference>
<dbReference type="EMBL" id="RZNJ01000001">
    <property type="protein sequence ID" value="RUT35077.1"/>
    <property type="molecule type" value="Genomic_DNA"/>
</dbReference>
<dbReference type="Proteomes" id="UP000281547">
    <property type="component" value="Unassembled WGS sequence"/>
</dbReference>
<reference evidence="4 5" key="1">
    <citation type="journal article" date="2016" name="Int. J. Syst. Evol. Microbiol.">
        <title>Arsenicitalea aurantiaca gen. nov., sp. nov., a new member of the family Hyphomicrobiaceae, isolated from high-arsenic sediment.</title>
        <authorList>
            <person name="Mu Y."/>
            <person name="Zhou L."/>
            <person name="Zeng X.C."/>
            <person name="Liu L."/>
            <person name="Pan Y."/>
            <person name="Chen X."/>
            <person name="Wang J."/>
            <person name="Li S."/>
            <person name="Li W.J."/>
            <person name="Wang Y."/>
        </authorList>
    </citation>
    <scope>NUCLEOTIDE SEQUENCE [LARGE SCALE GENOMIC DNA]</scope>
    <source>
        <strain evidence="4 5">42-50</strain>
    </source>
</reference>
<dbReference type="GO" id="GO:0005737">
    <property type="term" value="C:cytoplasm"/>
    <property type="evidence" value="ECO:0007669"/>
    <property type="project" value="UniProtKB-SubCell"/>
</dbReference>
<keyword evidence="2 3" id="KW-0143">Chaperone</keyword>
<sequence>MIAHPALQRLLVWLSPAFPIGGFAWSAGLETAIAEGRVSDSSSMRNWLEGNLAHGGMRTDAILLAEAARSSADADALREIADLALAFAPAAERRAEMLAMGDAFIAAAAAWPSPHGSALPRPCPYPVAVGAIAGAHGVGIEDTVLAFLTNLVHGQISVALRLVPLGQTEGLAILAGLEQTIAQHAQAAAVARLDDIGTIAYASDIAQMRHETETTRLFRS</sequence>
<dbReference type="InterPro" id="IPR038277">
    <property type="entry name" value="UreF_sf"/>
</dbReference>
<comment type="similarity">
    <text evidence="3">Belongs to the UreF family.</text>
</comment>
<dbReference type="RefSeq" id="WP_127187197.1">
    <property type="nucleotide sequence ID" value="NZ_RZNJ01000001.1"/>
</dbReference>
<keyword evidence="5" id="KW-1185">Reference proteome</keyword>
<keyword evidence="1 3" id="KW-0996">Nickel insertion</keyword>
<dbReference type="HAMAP" id="MF_01385">
    <property type="entry name" value="UreF"/>
    <property type="match status" value="1"/>
</dbReference>
<name>A0A433XLV9_9HYPH</name>
<accession>A0A433XLV9</accession>
<evidence type="ECO:0000313" key="5">
    <source>
        <dbReference type="Proteomes" id="UP000281547"/>
    </source>
</evidence>
<dbReference type="GO" id="GO:0016151">
    <property type="term" value="F:nickel cation binding"/>
    <property type="evidence" value="ECO:0007669"/>
    <property type="project" value="UniProtKB-UniRule"/>
</dbReference>
<dbReference type="PANTHER" id="PTHR33620">
    <property type="entry name" value="UREASE ACCESSORY PROTEIN F"/>
    <property type="match status" value="1"/>
</dbReference>
<organism evidence="4 5">
    <name type="scientific">Arsenicitalea aurantiaca</name>
    <dbReference type="NCBI Taxonomy" id="1783274"/>
    <lineage>
        <taxon>Bacteria</taxon>
        <taxon>Pseudomonadati</taxon>
        <taxon>Pseudomonadota</taxon>
        <taxon>Alphaproteobacteria</taxon>
        <taxon>Hyphomicrobiales</taxon>
        <taxon>Devosiaceae</taxon>
        <taxon>Arsenicitalea</taxon>
    </lineage>
</organism>
<proteinExistence type="inferred from homology"/>
<dbReference type="OrthoDB" id="9798772at2"/>
<evidence type="ECO:0000256" key="2">
    <source>
        <dbReference type="ARBA" id="ARBA00023186"/>
    </source>
</evidence>
<comment type="subunit">
    <text evidence="3">UreD, UreF and UreG form a complex that acts as a GTP-hydrolysis-dependent molecular chaperone, activating the urease apoprotein by helping to assemble the nickel containing metallocenter of UreC. The UreE protein probably delivers the nickel.</text>
</comment>
<keyword evidence="3" id="KW-0963">Cytoplasm</keyword>
<dbReference type="PANTHER" id="PTHR33620:SF1">
    <property type="entry name" value="UREASE ACCESSORY PROTEIN F"/>
    <property type="match status" value="1"/>
</dbReference>
<evidence type="ECO:0000256" key="1">
    <source>
        <dbReference type="ARBA" id="ARBA00022988"/>
    </source>
</evidence>
<comment type="function">
    <text evidence="3">Required for maturation of urease via the functional incorporation of the urease nickel metallocenter.</text>
</comment>
<gene>
    <name evidence="3" type="primary">ureF</name>
    <name evidence="4" type="ORF">EMQ25_03750</name>
</gene>
<dbReference type="InterPro" id="IPR002639">
    <property type="entry name" value="UreF"/>
</dbReference>
<dbReference type="PIRSF" id="PIRSF009467">
    <property type="entry name" value="Ureas_acces_UreF"/>
    <property type="match status" value="1"/>
</dbReference>
<dbReference type="AlphaFoldDB" id="A0A433XLV9"/>